<feature type="chain" id="PRO_5037430072" evidence="2">
    <location>
        <begin position="23"/>
        <end position="318"/>
    </location>
</feature>
<evidence type="ECO:0000313" key="3">
    <source>
        <dbReference type="EMBL" id="MCA9755752.1"/>
    </source>
</evidence>
<accession>A0A956SCR0</accession>
<comment type="caution">
    <text evidence="3">The sequence shown here is derived from an EMBL/GenBank/DDBJ whole genome shotgun (WGS) entry which is preliminary data.</text>
</comment>
<dbReference type="AlphaFoldDB" id="A0A956SCR0"/>
<dbReference type="SUPFAM" id="SSF56300">
    <property type="entry name" value="Metallo-dependent phosphatases"/>
    <property type="match status" value="1"/>
</dbReference>
<proteinExistence type="predicted"/>
<keyword evidence="2" id="KW-0732">Signal</keyword>
<evidence type="ECO:0000256" key="2">
    <source>
        <dbReference type="SAM" id="SignalP"/>
    </source>
</evidence>
<dbReference type="Proteomes" id="UP000739538">
    <property type="component" value="Unassembled WGS sequence"/>
</dbReference>
<name>A0A956SCR0_UNCEI</name>
<gene>
    <name evidence="3" type="ORF">KDA27_08125</name>
</gene>
<evidence type="ECO:0000256" key="1">
    <source>
        <dbReference type="SAM" id="MobiDB-lite"/>
    </source>
</evidence>
<sequence length="318" mass="34111">MIRSVLSVLVTASLLLASSVTGTRTETNGGALQKPSASNSAEPRSESTRTDSRLAILFMSETRANLVPCSCPDGPWGGLARRVGYLADRKSAIGSPVISLDGGGFLPVGTVPLRNDPNAETGLIRLLAESLLRSNLDVITLDPGDESYLRQIVPDLWPRIEARAIDASIPSPTRVVSWNGKPVAILALHESLDDEAVIAAAQAARAEAEVLIVLARADGVSGRRIAALTRADLVVFSFGVRTERPVRYEGCWIVGAGREGKEVGELYLTFDQGEIRIEDYSLTPMDDAITPHAATETLVRTLLDEFGPGWRMLVTPVE</sequence>
<reference evidence="3" key="1">
    <citation type="submission" date="2020-04" db="EMBL/GenBank/DDBJ databases">
        <authorList>
            <person name="Zhang T."/>
        </authorList>
    </citation>
    <scope>NUCLEOTIDE SEQUENCE</scope>
    <source>
        <strain evidence="3">HKST-UBA02</strain>
    </source>
</reference>
<dbReference type="Gene3D" id="3.60.21.10">
    <property type="match status" value="1"/>
</dbReference>
<organism evidence="3 4">
    <name type="scientific">Eiseniibacteriota bacterium</name>
    <dbReference type="NCBI Taxonomy" id="2212470"/>
    <lineage>
        <taxon>Bacteria</taxon>
        <taxon>Candidatus Eiseniibacteriota</taxon>
    </lineage>
</organism>
<dbReference type="EMBL" id="JAGQHS010000031">
    <property type="protein sequence ID" value="MCA9755752.1"/>
    <property type="molecule type" value="Genomic_DNA"/>
</dbReference>
<dbReference type="InterPro" id="IPR029052">
    <property type="entry name" value="Metallo-depent_PP-like"/>
</dbReference>
<protein>
    <submittedName>
        <fullName evidence="3">Uncharacterized protein</fullName>
    </submittedName>
</protein>
<evidence type="ECO:0000313" key="4">
    <source>
        <dbReference type="Proteomes" id="UP000739538"/>
    </source>
</evidence>
<feature type="region of interest" description="Disordered" evidence="1">
    <location>
        <begin position="25"/>
        <end position="50"/>
    </location>
</feature>
<feature type="signal peptide" evidence="2">
    <location>
        <begin position="1"/>
        <end position="22"/>
    </location>
</feature>
<feature type="compositionally biased region" description="Polar residues" evidence="1">
    <location>
        <begin position="25"/>
        <end position="42"/>
    </location>
</feature>
<reference evidence="3" key="2">
    <citation type="journal article" date="2021" name="Microbiome">
        <title>Successional dynamics and alternative stable states in a saline activated sludge microbial community over 9 years.</title>
        <authorList>
            <person name="Wang Y."/>
            <person name="Ye J."/>
            <person name="Ju F."/>
            <person name="Liu L."/>
            <person name="Boyd J.A."/>
            <person name="Deng Y."/>
            <person name="Parks D.H."/>
            <person name="Jiang X."/>
            <person name="Yin X."/>
            <person name="Woodcroft B.J."/>
            <person name="Tyson G.W."/>
            <person name="Hugenholtz P."/>
            <person name="Polz M.F."/>
            <person name="Zhang T."/>
        </authorList>
    </citation>
    <scope>NUCLEOTIDE SEQUENCE</scope>
    <source>
        <strain evidence="3">HKST-UBA02</strain>
    </source>
</reference>